<dbReference type="SUPFAM" id="SSF140990">
    <property type="entry name" value="FtsH protease domain-like"/>
    <property type="match status" value="1"/>
</dbReference>
<dbReference type="InterPro" id="IPR003593">
    <property type="entry name" value="AAA+_ATPase"/>
</dbReference>
<organism evidence="3 4">
    <name type="scientific">Jiella pacifica</name>
    <dbReference type="NCBI Taxonomy" id="2696469"/>
    <lineage>
        <taxon>Bacteria</taxon>
        <taxon>Pseudomonadati</taxon>
        <taxon>Pseudomonadota</taxon>
        <taxon>Alphaproteobacteria</taxon>
        <taxon>Hyphomicrobiales</taxon>
        <taxon>Aurantimonadaceae</taxon>
        <taxon>Jiella</taxon>
    </lineage>
</organism>
<dbReference type="Gene3D" id="1.10.8.60">
    <property type="match status" value="1"/>
</dbReference>
<dbReference type="GO" id="GO:0005886">
    <property type="term" value="C:plasma membrane"/>
    <property type="evidence" value="ECO:0007669"/>
    <property type="project" value="TreeGrafter"/>
</dbReference>
<dbReference type="InterPro" id="IPR000642">
    <property type="entry name" value="Peptidase_M41"/>
</dbReference>
<dbReference type="GO" id="GO:0016887">
    <property type="term" value="F:ATP hydrolysis activity"/>
    <property type="evidence" value="ECO:0007669"/>
    <property type="project" value="InterPro"/>
</dbReference>
<keyword evidence="4" id="KW-1185">Reference proteome</keyword>
<feature type="region of interest" description="Disordered" evidence="1">
    <location>
        <begin position="1"/>
        <end position="27"/>
    </location>
</feature>
<dbReference type="Gene3D" id="3.40.50.300">
    <property type="entry name" value="P-loop containing nucleotide triphosphate hydrolases"/>
    <property type="match status" value="1"/>
</dbReference>
<dbReference type="GO" id="GO:0030163">
    <property type="term" value="P:protein catabolic process"/>
    <property type="evidence" value="ECO:0007669"/>
    <property type="project" value="TreeGrafter"/>
</dbReference>
<dbReference type="Proteomes" id="UP000469011">
    <property type="component" value="Unassembled WGS sequence"/>
</dbReference>
<dbReference type="Pfam" id="PF00004">
    <property type="entry name" value="AAA"/>
    <property type="match status" value="1"/>
</dbReference>
<dbReference type="InterPro" id="IPR027417">
    <property type="entry name" value="P-loop_NTPase"/>
</dbReference>
<gene>
    <name evidence="3" type="ORF">GTK09_23945</name>
</gene>
<dbReference type="SMART" id="SM00382">
    <property type="entry name" value="AAA"/>
    <property type="match status" value="1"/>
</dbReference>
<feature type="domain" description="AAA+ ATPase" evidence="2">
    <location>
        <begin position="274"/>
        <end position="416"/>
    </location>
</feature>
<evidence type="ECO:0000313" key="4">
    <source>
        <dbReference type="Proteomes" id="UP000469011"/>
    </source>
</evidence>
<proteinExistence type="predicted"/>
<accession>A0A6N9T7V7</accession>
<dbReference type="SUPFAM" id="SSF52540">
    <property type="entry name" value="P-loop containing nucleoside triphosphate hydrolases"/>
    <property type="match status" value="1"/>
</dbReference>
<protein>
    <submittedName>
        <fullName evidence="3">AAA family ATPase</fullName>
    </submittedName>
</protein>
<dbReference type="InterPro" id="IPR037219">
    <property type="entry name" value="Peptidase_M41-like"/>
</dbReference>
<dbReference type="GO" id="GO:0004176">
    <property type="term" value="F:ATP-dependent peptidase activity"/>
    <property type="evidence" value="ECO:0007669"/>
    <property type="project" value="InterPro"/>
</dbReference>
<evidence type="ECO:0000259" key="2">
    <source>
        <dbReference type="SMART" id="SM00382"/>
    </source>
</evidence>
<dbReference type="Gene3D" id="1.20.58.760">
    <property type="entry name" value="Peptidase M41"/>
    <property type="match status" value="1"/>
</dbReference>
<evidence type="ECO:0000313" key="3">
    <source>
        <dbReference type="EMBL" id="NDW07473.1"/>
    </source>
</evidence>
<dbReference type="RefSeq" id="WP_163465930.1">
    <property type="nucleotide sequence ID" value="NZ_JAAAMG010000030.1"/>
</dbReference>
<dbReference type="GO" id="GO:0005524">
    <property type="term" value="F:ATP binding"/>
    <property type="evidence" value="ECO:0007669"/>
    <property type="project" value="InterPro"/>
</dbReference>
<dbReference type="PANTHER" id="PTHR23076">
    <property type="entry name" value="METALLOPROTEASE M41 FTSH"/>
    <property type="match status" value="1"/>
</dbReference>
<dbReference type="AlphaFoldDB" id="A0A6N9T7V7"/>
<reference evidence="3 4" key="1">
    <citation type="submission" date="2020-01" db="EMBL/GenBank/DDBJ databases">
        <title>Jiella pacifica sp. nov.</title>
        <authorList>
            <person name="Xue Z."/>
            <person name="Zhu S."/>
            <person name="Chen J."/>
            <person name="Yang J."/>
        </authorList>
    </citation>
    <scope>NUCLEOTIDE SEQUENCE [LARGE SCALE GENOMIC DNA]</scope>
    <source>
        <strain evidence="3 4">40Bstr34</strain>
    </source>
</reference>
<name>A0A6N9T7V7_9HYPH</name>
<dbReference type="GO" id="GO:0006508">
    <property type="term" value="P:proteolysis"/>
    <property type="evidence" value="ECO:0007669"/>
    <property type="project" value="InterPro"/>
</dbReference>
<sequence>MSKFSQLPRQPLGLDDPSADLSETPRAVQADPRLAPAQWLCDRGLRPLSDIAVQHTCVGRRICAIVKLDDNWFDAACAAMTSLLGRDVEIRAAVELCSHPTNAATILRRLSRYHVVICCNGGETVGGPAALLADVQIELRPLEHLEALLDAIWPGEPCPRIPTRIDLVLLPIAIARASSPGEAVDWLRRLRVAQWIEARQQDRIARERAAHEAPCSRSSSSTTNWRAPSVIEPLYPTEPLLTTTHGYGDAAAWGLDLARDIKAYQNGELVWDDVDRGALLVGPPGTGKTRFASALAATCAVPLIATSYAQWQASGEAHMGTLIKAMRANFDKAAEIAPVVLFVDEIDTLPRRDMQPGSDHANWFRPIVNALLECADGSLRTSGIVVIGACNDDRGLDPALTRAGRLDRRFVIGMPDAEALGGILRDYLSDPHDAAIDDVATALAGSLTGADIARLAREARRSARREKRPITARDVLDLALPPETRGPAIVWRVAVHEAGHAVAMMSAGILPECLSLVARQDLAGSVSYLRVANEARRIDLERDILPLLCGRAAEEVVLGMPSAGASGDLAEATTILRKIREEFGLGAFLMPGMSDCQTVESHLRRLYGDAILIVLRHRADILALAELAVAKRVLPREVLRAFAAERGFPGA</sequence>
<dbReference type="EMBL" id="JAAAMG010000030">
    <property type="protein sequence ID" value="NDW07473.1"/>
    <property type="molecule type" value="Genomic_DNA"/>
</dbReference>
<dbReference type="GO" id="GO:0004222">
    <property type="term" value="F:metalloendopeptidase activity"/>
    <property type="evidence" value="ECO:0007669"/>
    <property type="project" value="InterPro"/>
</dbReference>
<dbReference type="Pfam" id="PF01434">
    <property type="entry name" value="Peptidase_M41"/>
    <property type="match status" value="1"/>
</dbReference>
<dbReference type="InterPro" id="IPR003959">
    <property type="entry name" value="ATPase_AAA_core"/>
</dbReference>
<comment type="caution">
    <text evidence="3">The sequence shown here is derived from an EMBL/GenBank/DDBJ whole genome shotgun (WGS) entry which is preliminary data.</text>
</comment>
<dbReference type="CDD" id="cd19481">
    <property type="entry name" value="RecA-like_protease"/>
    <property type="match status" value="1"/>
</dbReference>
<evidence type="ECO:0000256" key="1">
    <source>
        <dbReference type="SAM" id="MobiDB-lite"/>
    </source>
</evidence>
<dbReference type="PANTHER" id="PTHR23076:SF97">
    <property type="entry name" value="ATP-DEPENDENT ZINC METALLOPROTEASE YME1L1"/>
    <property type="match status" value="1"/>
</dbReference>